<sequence length="337" mass="36507">MLRLGGRIHVSSEEGKGTKIDLTFPFRGSASAPTKPSNLKVAVIRDKSEQSKCFLAFCDELCRQFGAKMLGDATELPRLLDEAQLVLIAGEATSEPSKQREVAQLLKSQPAKASDTNGGAVDKGKQRLHLELPNRAYSDMPSSLQPERKQVMIDDVPAISIHRPFTLPDLEVLEEIFDGTFAEQRKRGCALHKVSRGSQRGSPASSPEGSDEKLPFAPGAGGPESGPFQAESRRSSESTTRSVSEPQASGVSRTDTEHQGTPHPPGTKSAGQSQPQPKVSDAPPSSDKLTGHQKRPFQCLVVEDNDLNLRSTSLAMHCPRRKGRQLICSALYSLTQF</sequence>
<feature type="compositionally biased region" description="Polar residues" evidence="1">
    <location>
        <begin position="196"/>
        <end position="208"/>
    </location>
</feature>
<accession>A0A316UJM8</accession>
<evidence type="ECO:0000256" key="1">
    <source>
        <dbReference type="SAM" id="MobiDB-lite"/>
    </source>
</evidence>
<feature type="region of interest" description="Disordered" evidence="1">
    <location>
        <begin position="192"/>
        <end position="294"/>
    </location>
</feature>
<evidence type="ECO:0000313" key="2">
    <source>
        <dbReference type="EMBL" id="PWN24551.1"/>
    </source>
</evidence>
<keyword evidence="3" id="KW-1185">Reference proteome</keyword>
<reference evidence="2 3" key="1">
    <citation type="journal article" date="2018" name="Mol. Biol. Evol.">
        <title>Broad Genomic Sampling Reveals a Smut Pathogenic Ancestry of the Fungal Clade Ustilaginomycotina.</title>
        <authorList>
            <person name="Kijpornyongpan T."/>
            <person name="Mondo S.J."/>
            <person name="Barry K."/>
            <person name="Sandor L."/>
            <person name="Lee J."/>
            <person name="Lipzen A."/>
            <person name="Pangilinan J."/>
            <person name="LaButti K."/>
            <person name="Hainaut M."/>
            <person name="Henrissat B."/>
            <person name="Grigoriev I.V."/>
            <person name="Spatafora J.W."/>
            <person name="Aime M.C."/>
        </authorList>
    </citation>
    <scope>NUCLEOTIDE SEQUENCE [LARGE SCALE GENOMIC DNA]</scope>
    <source>
        <strain evidence="2 3">MCA 5214</strain>
    </source>
</reference>
<dbReference type="EMBL" id="KZ819680">
    <property type="protein sequence ID" value="PWN24551.1"/>
    <property type="molecule type" value="Genomic_DNA"/>
</dbReference>
<dbReference type="AlphaFoldDB" id="A0A316UJM8"/>
<dbReference type="RefSeq" id="XP_025359163.1">
    <property type="nucleotide sequence ID" value="XM_025509999.1"/>
</dbReference>
<organism evidence="2 3">
    <name type="scientific">Jaminaea rosea</name>
    <dbReference type="NCBI Taxonomy" id="1569628"/>
    <lineage>
        <taxon>Eukaryota</taxon>
        <taxon>Fungi</taxon>
        <taxon>Dikarya</taxon>
        <taxon>Basidiomycota</taxon>
        <taxon>Ustilaginomycotina</taxon>
        <taxon>Exobasidiomycetes</taxon>
        <taxon>Microstromatales</taxon>
        <taxon>Microstromatales incertae sedis</taxon>
        <taxon>Jaminaea</taxon>
    </lineage>
</organism>
<dbReference type="GeneID" id="37031822"/>
<name>A0A316UJM8_9BASI</name>
<dbReference type="Proteomes" id="UP000245884">
    <property type="component" value="Unassembled WGS sequence"/>
</dbReference>
<proteinExistence type="predicted"/>
<protein>
    <submittedName>
        <fullName evidence="2">Uncharacterized protein</fullName>
    </submittedName>
</protein>
<evidence type="ECO:0000313" key="3">
    <source>
        <dbReference type="Proteomes" id="UP000245884"/>
    </source>
</evidence>
<gene>
    <name evidence="2" type="ORF">BDZ90DRAFT_99779</name>
</gene>